<accession>R4YYX1</accession>
<feature type="domain" description="ABC-2 type transporter transmembrane" evidence="6">
    <location>
        <begin position="21"/>
        <end position="386"/>
    </location>
</feature>
<feature type="transmembrane region" description="Helical" evidence="5">
    <location>
        <begin position="246"/>
        <end position="274"/>
    </location>
</feature>
<dbReference type="PANTHER" id="PTHR43027:SF1">
    <property type="entry name" value="DOXORUBICIN RESISTANCE ABC TRANSPORTER PERMEASE PROTEIN DRRC-RELATED"/>
    <property type="match status" value="1"/>
</dbReference>
<dbReference type="InterPro" id="IPR052902">
    <property type="entry name" value="ABC-2_transporter"/>
</dbReference>
<feature type="transmembrane region" description="Helical" evidence="5">
    <location>
        <begin position="203"/>
        <end position="225"/>
    </location>
</feature>
<name>R4YYX1_9ACTN</name>
<feature type="transmembrane region" description="Helical" evidence="5">
    <location>
        <begin position="366"/>
        <end position="388"/>
    </location>
</feature>
<feature type="transmembrane region" description="Helical" evidence="5">
    <location>
        <begin position="23"/>
        <end position="42"/>
    </location>
</feature>
<keyword evidence="3 5" id="KW-1133">Transmembrane helix</keyword>
<sequence length="394" mass="40006">MDLSAIWIMAVSDLRQRIRDRSVLIFALVVPIAIMIVFNLLFSGLGSSESLKPITVRVAAEPDDRVAQGLIQALSAVDGLKVTATLVALSSADDLAADVESGSVTVGVVFPAGFDAAVRQGGSPKVELIEPGDGGLEPRVAGSIVSGYVERVATGSQAATAAGGLGIRGADVSKIAEAVATSPPTLTAEAGRPSNEQLSTGGYLVAGQAALFMFFTIGFGVITYIQEREQGTLPRLASMPIPPRSILLAKVLVSFILGVVSTAVLLEVGALLFSASFGRMVPVTVMIVAAVMAVTSLVLLVTRVARTTEQAQAATSVIGILMGVLGGSFFPISGGGLLARLSDLTPTAAFIRGLGLTNGGAGVADLGGPLAVFAVFAAVSLAVAALLGDDEVFT</sequence>
<evidence type="ECO:0000256" key="2">
    <source>
        <dbReference type="ARBA" id="ARBA00022692"/>
    </source>
</evidence>
<evidence type="ECO:0000256" key="3">
    <source>
        <dbReference type="ARBA" id="ARBA00022989"/>
    </source>
</evidence>
<feature type="transmembrane region" description="Helical" evidence="5">
    <location>
        <begin position="313"/>
        <end position="332"/>
    </location>
</feature>
<dbReference type="Pfam" id="PF12698">
    <property type="entry name" value="ABC2_membrane_3"/>
    <property type="match status" value="1"/>
</dbReference>
<gene>
    <name evidence="7" type="ORF">BN381_100073</name>
</gene>
<feature type="transmembrane region" description="Helical" evidence="5">
    <location>
        <begin position="280"/>
        <end position="301"/>
    </location>
</feature>
<dbReference type="OrthoDB" id="161250at2"/>
<dbReference type="PANTHER" id="PTHR43027">
    <property type="entry name" value="DOXORUBICIN RESISTANCE ABC TRANSPORTER PERMEASE PROTEIN DRRC-RELATED"/>
    <property type="match status" value="1"/>
</dbReference>
<dbReference type="Gene3D" id="3.40.1710.10">
    <property type="entry name" value="abc type-2 transporter like domain"/>
    <property type="match status" value="1"/>
</dbReference>
<evidence type="ECO:0000256" key="1">
    <source>
        <dbReference type="ARBA" id="ARBA00004141"/>
    </source>
</evidence>
<keyword evidence="8" id="KW-1185">Reference proteome</keyword>
<comment type="subcellular location">
    <subcellularLocation>
        <location evidence="1">Membrane</location>
        <topology evidence="1">Multi-pass membrane protein</topology>
    </subcellularLocation>
</comment>
<dbReference type="InterPro" id="IPR013525">
    <property type="entry name" value="ABC2_TM"/>
</dbReference>
<dbReference type="GO" id="GO:0140359">
    <property type="term" value="F:ABC-type transporter activity"/>
    <property type="evidence" value="ECO:0007669"/>
    <property type="project" value="InterPro"/>
</dbReference>
<reference evidence="7 8" key="1">
    <citation type="journal article" date="2013" name="ISME J.">
        <title>Metabolic model for the filamentous 'Candidatus Microthrix parvicella' based on genomic and metagenomic analyses.</title>
        <authorList>
            <person name="Jon McIlroy S."/>
            <person name="Kristiansen R."/>
            <person name="Albertsen M."/>
            <person name="Michael Karst S."/>
            <person name="Rossetti S."/>
            <person name="Lund Nielsen J."/>
            <person name="Tandoi V."/>
            <person name="James Seviour R."/>
            <person name="Nielsen P.H."/>
        </authorList>
    </citation>
    <scope>NUCLEOTIDE SEQUENCE [LARGE SCALE GENOMIC DNA]</scope>
    <source>
        <strain evidence="7 8">RN1</strain>
    </source>
</reference>
<evidence type="ECO:0000313" key="7">
    <source>
        <dbReference type="EMBL" id="CCM62186.1"/>
    </source>
</evidence>
<dbReference type="HOGENOM" id="CLU_039483_0_1_11"/>
<proteinExistence type="predicted"/>
<dbReference type="STRING" id="1229780.BN381_100073"/>
<evidence type="ECO:0000313" key="8">
    <source>
        <dbReference type="Proteomes" id="UP000018291"/>
    </source>
</evidence>
<evidence type="ECO:0000256" key="4">
    <source>
        <dbReference type="ARBA" id="ARBA00023136"/>
    </source>
</evidence>
<comment type="caution">
    <text evidence="7">The sequence shown here is derived from an EMBL/GenBank/DDBJ whole genome shotgun (WGS) entry which is preliminary data.</text>
</comment>
<organism evidence="7 8">
    <name type="scientific">Candidatus Neomicrothrix parvicella RN1</name>
    <dbReference type="NCBI Taxonomy" id="1229780"/>
    <lineage>
        <taxon>Bacteria</taxon>
        <taxon>Bacillati</taxon>
        <taxon>Actinomycetota</taxon>
        <taxon>Acidimicrobiia</taxon>
        <taxon>Acidimicrobiales</taxon>
        <taxon>Microthrixaceae</taxon>
        <taxon>Candidatus Neomicrothrix</taxon>
    </lineage>
</organism>
<dbReference type="Proteomes" id="UP000018291">
    <property type="component" value="Unassembled WGS sequence"/>
</dbReference>
<dbReference type="EMBL" id="CANL01000002">
    <property type="protein sequence ID" value="CCM62186.1"/>
    <property type="molecule type" value="Genomic_DNA"/>
</dbReference>
<evidence type="ECO:0000259" key="6">
    <source>
        <dbReference type="Pfam" id="PF12698"/>
    </source>
</evidence>
<keyword evidence="4 5" id="KW-0472">Membrane</keyword>
<dbReference type="eggNOG" id="COG0842">
    <property type="taxonomic scope" value="Bacteria"/>
</dbReference>
<evidence type="ECO:0000256" key="5">
    <source>
        <dbReference type="SAM" id="Phobius"/>
    </source>
</evidence>
<dbReference type="GO" id="GO:0016020">
    <property type="term" value="C:membrane"/>
    <property type="evidence" value="ECO:0007669"/>
    <property type="project" value="UniProtKB-SubCell"/>
</dbReference>
<protein>
    <submittedName>
        <fullName evidence="7">Putative ABC-type multidrug transport system, permease component</fullName>
    </submittedName>
</protein>
<dbReference type="AlphaFoldDB" id="R4YYX1"/>
<keyword evidence="2 5" id="KW-0812">Transmembrane</keyword>